<feature type="region of interest" description="Disordered" evidence="1">
    <location>
        <begin position="2058"/>
        <end position="2103"/>
    </location>
</feature>
<feature type="region of interest" description="Disordered" evidence="1">
    <location>
        <begin position="1516"/>
        <end position="1847"/>
    </location>
</feature>
<feature type="compositionally biased region" description="Basic and acidic residues" evidence="1">
    <location>
        <begin position="1074"/>
        <end position="1096"/>
    </location>
</feature>
<feature type="compositionally biased region" description="Basic and acidic residues" evidence="1">
    <location>
        <begin position="4521"/>
        <end position="4545"/>
    </location>
</feature>
<feature type="compositionally biased region" description="Basic and acidic residues" evidence="1">
    <location>
        <begin position="698"/>
        <end position="734"/>
    </location>
</feature>
<feature type="compositionally biased region" description="Acidic residues" evidence="1">
    <location>
        <begin position="3808"/>
        <end position="3817"/>
    </location>
</feature>
<feature type="region of interest" description="Disordered" evidence="1">
    <location>
        <begin position="5303"/>
        <end position="5345"/>
    </location>
</feature>
<feature type="region of interest" description="Disordered" evidence="1">
    <location>
        <begin position="1008"/>
        <end position="1032"/>
    </location>
</feature>
<feature type="region of interest" description="Disordered" evidence="1">
    <location>
        <begin position="3772"/>
        <end position="3831"/>
    </location>
</feature>
<feature type="compositionally biased region" description="Low complexity" evidence="1">
    <location>
        <begin position="5028"/>
        <end position="5047"/>
    </location>
</feature>
<organism evidence="2">
    <name type="scientific">Fagus sylvatica</name>
    <name type="common">Beechnut</name>
    <dbReference type="NCBI Taxonomy" id="28930"/>
    <lineage>
        <taxon>Eukaryota</taxon>
        <taxon>Viridiplantae</taxon>
        <taxon>Streptophyta</taxon>
        <taxon>Embryophyta</taxon>
        <taxon>Tracheophyta</taxon>
        <taxon>Spermatophyta</taxon>
        <taxon>Magnoliopsida</taxon>
        <taxon>eudicotyledons</taxon>
        <taxon>Gunneridae</taxon>
        <taxon>Pentapetalae</taxon>
        <taxon>rosids</taxon>
        <taxon>fabids</taxon>
        <taxon>Fagales</taxon>
        <taxon>Fagaceae</taxon>
        <taxon>Fagus</taxon>
    </lineage>
</organism>
<feature type="region of interest" description="Disordered" evidence="1">
    <location>
        <begin position="5135"/>
        <end position="5244"/>
    </location>
</feature>
<feature type="compositionally biased region" description="Basic and acidic residues" evidence="1">
    <location>
        <begin position="2749"/>
        <end position="2768"/>
    </location>
</feature>
<feature type="compositionally biased region" description="Basic and acidic residues" evidence="1">
    <location>
        <begin position="916"/>
        <end position="927"/>
    </location>
</feature>
<feature type="compositionally biased region" description="Basic and acidic residues" evidence="1">
    <location>
        <begin position="3623"/>
        <end position="3646"/>
    </location>
</feature>
<feature type="region of interest" description="Disordered" evidence="1">
    <location>
        <begin position="2234"/>
        <end position="2338"/>
    </location>
</feature>
<proteinExistence type="predicted"/>
<feature type="compositionally biased region" description="Basic and acidic residues" evidence="1">
    <location>
        <begin position="641"/>
        <end position="654"/>
    </location>
</feature>
<feature type="compositionally biased region" description="Basic and acidic residues" evidence="1">
    <location>
        <begin position="1874"/>
        <end position="1884"/>
    </location>
</feature>
<feature type="compositionally biased region" description="Basic and acidic residues" evidence="1">
    <location>
        <begin position="1451"/>
        <end position="1467"/>
    </location>
</feature>
<feature type="compositionally biased region" description="Basic and acidic residues" evidence="1">
    <location>
        <begin position="616"/>
        <end position="625"/>
    </location>
</feature>
<feature type="region of interest" description="Disordered" evidence="1">
    <location>
        <begin position="901"/>
        <end position="979"/>
    </location>
</feature>
<feature type="compositionally biased region" description="Basic and acidic residues" evidence="1">
    <location>
        <begin position="286"/>
        <end position="319"/>
    </location>
</feature>
<feature type="compositionally biased region" description="Basic and acidic residues" evidence="1">
    <location>
        <begin position="3516"/>
        <end position="3529"/>
    </location>
</feature>
<feature type="compositionally biased region" description="Basic and acidic residues" evidence="1">
    <location>
        <begin position="1312"/>
        <end position="1332"/>
    </location>
</feature>
<feature type="compositionally biased region" description="Basic and acidic residues" evidence="1">
    <location>
        <begin position="849"/>
        <end position="861"/>
    </location>
</feature>
<feature type="compositionally biased region" description="Basic and acidic residues" evidence="1">
    <location>
        <begin position="2779"/>
        <end position="2792"/>
    </location>
</feature>
<feature type="compositionally biased region" description="Polar residues" evidence="1">
    <location>
        <begin position="571"/>
        <end position="580"/>
    </location>
</feature>
<feature type="compositionally biased region" description="Basic and acidic residues" evidence="1">
    <location>
        <begin position="2878"/>
        <end position="2888"/>
    </location>
</feature>
<feature type="region of interest" description="Disordered" evidence="1">
    <location>
        <begin position="4521"/>
        <end position="4563"/>
    </location>
</feature>
<feature type="compositionally biased region" description="Basic and acidic residues" evidence="1">
    <location>
        <begin position="1009"/>
        <end position="1020"/>
    </location>
</feature>
<feature type="region of interest" description="Disordered" evidence="1">
    <location>
        <begin position="3290"/>
        <end position="3310"/>
    </location>
</feature>
<feature type="region of interest" description="Disordered" evidence="1">
    <location>
        <begin position="420"/>
        <end position="888"/>
    </location>
</feature>
<feature type="region of interest" description="Disordered" evidence="1">
    <location>
        <begin position="4935"/>
        <end position="4970"/>
    </location>
</feature>
<dbReference type="EMBL" id="OIVN01001169">
    <property type="protein sequence ID" value="SPC90705.1"/>
    <property type="molecule type" value="Genomic_DNA"/>
</dbReference>
<feature type="compositionally biased region" description="Basic and acidic residues" evidence="1">
    <location>
        <begin position="2714"/>
        <end position="2723"/>
    </location>
</feature>
<feature type="compositionally biased region" description="Basic and acidic residues" evidence="1">
    <location>
        <begin position="1243"/>
        <end position="1280"/>
    </location>
</feature>
<feature type="compositionally biased region" description="Polar residues" evidence="1">
    <location>
        <begin position="656"/>
        <end position="665"/>
    </location>
</feature>
<feature type="compositionally biased region" description="Basic and acidic residues" evidence="1">
    <location>
        <begin position="420"/>
        <end position="459"/>
    </location>
</feature>
<gene>
    <name evidence="2" type="ORF">FSB_LOCUS18587</name>
</gene>
<feature type="compositionally biased region" description="Polar residues" evidence="1">
    <location>
        <begin position="1730"/>
        <end position="1754"/>
    </location>
</feature>
<feature type="compositionally biased region" description="Basic and acidic residues" evidence="1">
    <location>
        <begin position="5420"/>
        <end position="5432"/>
    </location>
</feature>
<feature type="region of interest" description="Disordered" evidence="1">
    <location>
        <begin position="3564"/>
        <end position="3599"/>
    </location>
</feature>
<accession>A0A2N9FU56</accession>
<feature type="compositionally biased region" description="Basic and acidic residues" evidence="1">
    <location>
        <begin position="4935"/>
        <end position="4961"/>
    </location>
</feature>
<feature type="region of interest" description="Disordered" evidence="1">
    <location>
        <begin position="2515"/>
        <end position="2621"/>
    </location>
</feature>
<feature type="compositionally biased region" description="Polar residues" evidence="1">
    <location>
        <begin position="21"/>
        <end position="32"/>
    </location>
</feature>
<feature type="compositionally biased region" description="Basic and acidic residues" evidence="1">
    <location>
        <begin position="871"/>
        <end position="884"/>
    </location>
</feature>
<feature type="compositionally biased region" description="Basic and acidic residues" evidence="1">
    <location>
        <begin position="1715"/>
        <end position="1729"/>
    </location>
</feature>
<feature type="compositionally biased region" description="Basic and acidic residues" evidence="1">
    <location>
        <begin position="3862"/>
        <end position="3878"/>
    </location>
</feature>
<feature type="compositionally biased region" description="Basic and acidic residues" evidence="1">
    <location>
        <begin position="1534"/>
        <end position="1604"/>
    </location>
</feature>
<feature type="region of interest" description="Disordered" evidence="1">
    <location>
        <begin position="3848"/>
        <end position="3923"/>
    </location>
</feature>
<feature type="compositionally biased region" description="Basic and acidic residues" evidence="1">
    <location>
        <begin position="3172"/>
        <end position="3181"/>
    </location>
</feature>
<feature type="compositionally biased region" description="Low complexity" evidence="1">
    <location>
        <begin position="5188"/>
        <end position="5198"/>
    </location>
</feature>
<feature type="compositionally biased region" description="Basic and acidic residues" evidence="1">
    <location>
        <begin position="5477"/>
        <end position="5503"/>
    </location>
</feature>
<dbReference type="PANTHER" id="PTHR35511">
    <property type="entry name" value="A-KINASE ANCHOR-LIKE PROTEIN"/>
    <property type="match status" value="1"/>
</dbReference>
<feature type="region of interest" description="Disordered" evidence="1">
    <location>
        <begin position="2741"/>
        <end position="2793"/>
    </location>
</feature>
<feature type="compositionally biased region" description="Basic and acidic residues" evidence="1">
    <location>
        <begin position="2234"/>
        <end position="2245"/>
    </location>
</feature>
<feature type="compositionally biased region" description="Basic and acidic residues" evidence="1">
    <location>
        <begin position="3964"/>
        <end position="3994"/>
    </location>
</feature>
<feature type="region of interest" description="Disordered" evidence="1">
    <location>
        <begin position="3614"/>
        <end position="3680"/>
    </location>
</feature>
<feature type="compositionally biased region" description="Basic and acidic residues" evidence="1">
    <location>
        <begin position="5151"/>
        <end position="5167"/>
    </location>
</feature>
<feature type="compositionally biased region" description="Basic and acidic residues" evidence="1">
    <location>
        <begin position="4851"/>
        <end position="4860"/>
    </location>
</feature>
<dbReference type="PANTHER" id="PTHR35511:SF2">
    <property type="entry name" value="A-KINASE ANCHOR-LIKE PROTEIN"/>
    <property type="match status" value="1"/>
</dbReference>
<feature type="compositionally biased region" description="Polar residues" evidence="1">
    <location>
        <begin position="960"/>
        <end position="973"/>
    </location>
</feature>
<feature type="compositionally biased region" description="Basic and acidic residues" evidence="1">
    <location>
        <begin position="4897"/>
        <end position="4921"/>
    </location>
</feature>
<feature type="region of interest" description="Disordered" evidence="1">
    <location>
        <begin position="1412"/>
        <end position="1467"/>
    </location>
</feature>
<feature type="region of interest" description="Disordered" evidence="1">
    <location>
        <begin position="5417"/>
        <end position="5518"/>
    </location>
</feature>
<feature type="compositionally biased region" description="Basic and acidic residues" evidence="1">
    <location>
        <begin position="741"/>
        <end position="752"/>
    </location>
</feature>
<feature type="region of interest" description="Disordered" evidence="1">
    <location>
        <begin position="1070"/>
        <end position="1383"/>
    </location>
</feature>
<feature type="compositionally biased region" description="Basic and acidic residues" evidence="1">
    <location>
        <begin position="472"/>
        <end position="483"/>
    </location>
</feature>
<feature type="region of interest" description="Disordered" evidence="1">
    <location>
        <begin position="1976"/>
        <end position="2007"/>
    </location>
</feature>
<feature type="compositionally biased region" description="Basic and acidic residues" evidence="1">
    <location>
        <begin position="3237"/>
        <end position="3265"/>
    </location>
</feature>
<protein>
    <submittedName>
        <fullName evidence="2">Uncharacterized protein</fullName>
    </submittedName>
</protein>
<feature type="region of interest" description="Disordered" evidence="1">
    <location>
        <begin position="5276"/>
        <end position="5295"/>
    </location>
</feature>
<feature type="region of interest" description="Disordered" evidence="1">
    <location>
        <begin position="3379"/>
        <end position="3398"/>
    </location>
</feature>
<feature type="compositionally biased region" description="Basic and acidic residues" evidence="1">
    <location>
        <begin position="3018"/>
        <end position="3034"/>
    </location>
</feature>
<feature type="region of interest" description="Disordered" evidence="1">
    <location>
        <begin position="4759"/>
        <end position="4808"/>
    </location>
</feature>
<feature type="compositionally biased region" description="Basic and acidic residues" evidence="1">
    <location>
        <begin position="3067"/>
        <end position="3083"/>
    </location>
</feature>
<feature type="compositionally biased region" description="Basic and acidic residues" evidence="1">
    <location>
        <begin position="3908"/>
        <end position="3923"/>
    </location>
</feature>
<feature type="compositionally biased region" description="Polar residues" evidence="1">
    <location>
        <begin position="460"/>
        <end position="469"/>
    </location>
</feature>
<feature type="region of interest" description="Disordered" evidence="1">
    <location>
        <begin position="3145"/>
        <end position="3182"/>
    </location>
</feature>
<feature type="region of interest" description="Disordered" evidence="1">
    <location>
        <begin position="4841"/>
        <end position="4921"/>
    </location>
</feature>
<feature type="region of interest" description="Disordered" evidence="1">
    <location>
        <begin position="346"/>
        <end position="392"/>
    </location>
</feature>
<feature type="region of interest" description="Disordered" evidence="1">
    <location>
        <begin position="4223"/>
        <end position="4257"/>
    </location>
</feature>
<feature type="compositionally biased region" description="Polar residues" evidence="1">
    <location>
        <begin position="594"/>
        <end position="605"/>
    </location>
</feature>
<feature type="compositionally biased region" description="Basic and acidic residues" evidence="1">
    <location>
        <begin position="2990"/>
        <end position="2999"/>
    </location>
</feature>
<feature type="compositionally biased region" description="Basic and acidic residues" evidence="1">
    <location>
        <begin position="3653"/>
        <end position="3680"/>
    </location>
</feature>
<feature type="compositionally biased region" description="Polar residues" evidence="1">
    <location>
        <begin position="1233"/>
        <end position="1242"/>
    </location>
</feature>
<feature type="region of interest" description="Disordered" evidence="1">
    <location>
        <begin position="3198"/>
        <end position="3274"/>
    </location>
</feature>
<reference evidence="2" key="1">
    <citation type="submission" date="2018-02" db="EMBL/GenBank/DDBJ databases">
        <authorList>
            <person name="Cohen D.B."/>
            <person name="Kent A.D."/>
        </authorList>
    </citation>
    <scope>NUCLEOTIDE SEQUENCE</scope>
</reference>
<feature type="compositionally biased region" description="Basic and acidic residues" evidence="1">
    <location>
        <begin position="4296"/>
        <end position="4329"/>
    </location>
</feature>
<feature type="compositionally biased region" description="Basic and acidic residues" evidence="1">
    <location>
        <begin position="1979"/>
        <end position="1996"/>
    </location>
</feature>
<feature type="compositionally biased region" description="Basic and acidic residues" evidence="1">
    <location>
        <begin position="2301"/>
        <end position="2338"/>
    </location>
</feature>
<feature type="compositionally biased region" description="Basic and acidic residues" evidence="1">
    <location>
        <begin position="1620"/>
        <end position="1657"/>
    </location>
</feature>
<feature type="region of interest" description="Disordered" evidence="1">
    <location>
        <begin position="1874"/>
        <end position="1959"/>
    </location>
</feature>
<feature type="region of interest" description="Disordered" evidence="1">
    <location>
        <begin position="2952"/>
        <end position="2974"/>
    </location>
</feature>
<feature type="compositionally biased region" description="Basic and acidic residues" evidence="1">
    <location>
        <begin position="1342"/>
        <end position="1352"/>
    </location>
</feature>
<feature type="compositionally biased region" description="Basic and acidic residues" evidence="1">
    <location>
        <begin position="4762"/>
        <end position="4774"/>
    </location>
</feature>
<feature type="compositionally biased region" description="Polar residues" evidence="1">
    <location>
        <begin position="1145"/>
        <end position="1154"/>
    </location>
</feature>
<feature type="compositionally biased region" description="Basic and acidic residues" evidence="1">
    <location>
        <begin position="2400"/>
        <end position="2420"/>
    </location>
</feature>
<feature type="region of interest" description="Disordered" evidence="1">
    <location>
        <begin position="3959"/>
        <end position="4071"/>
    </location>
</feature>
<feature type="region of interest" description="Disordered" evidence="1">
    <location>
        <begin position="285"/>
        <end position="319"/>
    </location>
</feature>
<evidence type="ECO:0000313" key="2">
    <source>
        <dbReference type="EMBL" id="SPC90705.1"/>
    </source>
</evidence>
<feature type="compositionally biased region" description="Basic and acidic residues" evidence="1">
    <location>
        <begin position="5445"/>
        <end position="5461"/>
    </location>
</feature>
<feature type="compositionally biased region" description="Basic and acidic residues" evidence="1">
    <location>
        <begin position="1689"/>
        <end position="1708"/>
    </location>
</feature>
<feature type="region of interest" description="Disordered" evidence="1">
    <location>
        <begin position="2658"/>
        <end position="2723"/>
    </location>
</feature>
<feature type="compositionally biased region" description="Basic and acidic residues" evidence="1">
    <location>
        <begin position="2606"/>
        <end position="2621"/>
    </location>
</feature>
<feature type="compositionally biased region" description="Basic and acidic residues" evidence="1">
    <location>
        <begin position="3584"/>
        <end position="3597"/>
    </location>
</feature>
<feature type="compositionally biased region" description="Basic and acidic residues" evidence="1">
    <location>
        <begin position="5307"/>
        <end position="5316"/>
    </location>
</feature>
<feature type="compositionally biased region" description="Basic and acidic residues" evidence="1">
    <location>
        <begin position="4150"/>
        <end position="4161"/>
    </location>
</feature>
<feature type="compositionally biased region" description="Basic and acidic residues" evidence="1">
    <location>
        <begin position="3207"/>
        <end position="3230"/>
    </location>
</feature>
<feature type="compositionally biased region" description="Basic and acidic residues" evidence="1">
    <location>
        <begin position="1925"/>
        <end position="1942"/>
    </location>
</feature>
<feature type="region of interest" description="Disordered" evidence="1">
    <location>
        <begin position="1"/>
        <end position="75"/>
    </location>
</feature>
<feature type="compositionally biased region" description="Basic and acidic residues" evidence="1">
    <location>
        <begin position="4020"/>
        <end position="4071"/>
    </location>
</feature>
<feature type="compositionally biased region" description="Basic and acidic residues" evidence="1">
    <location>
        <begin position="4553"/>
        <end position="4563"/>
    </location>
</feature>
<feature type="compositionally biased region" description="Basic and acidic residues" evidence="1">
    <location>
        <begin position="3148"/>
        <end position="3164"/>
    </location>
</feature>
<feature type="compositionally biased region" description="Acidic residues" evidence="1">
    <location>
        <begin position="838"/>
        <end position="848"/>
    </location>
</feature>
<feature type="compositionally biased region" description="Basic and acidic residues" evidence="1">
    <location>
        <begin position="1759"/>
        <end position="1776"/>
    </location>
</feature>
<feature type="compositionally biased region" description="Basic and acidic residues" evidence="1">
    <location>
        <begin position="1891"/>
        <end position="1910"/>
    </location>
</feature>
<feature type="region of interest" description="Disordered" evidence="1">
    <location>
        <begin position="2867"/>
        <end position="2888"/>
    </location>
</feature>
<feature type="region of interest" description="Disordered" evidence="1">
    <location>
        <begin position="4140"/>
        <end position="4161"/>
    </location>
</feature>
<feature type="compositionally biased region" description="Polar residues" evidence="1">
    <location>
        <begin position="2083"/>
        <end position="2095"/>
    </location>
</feature>
<feature type="compositionally biased region" description="Basic and acidic residues" evidence="1">
    <location>
        <begin position="2560"/>
        <end position="2592"/>
    </location>
</feature>
<feature type="compositionally biased region" description="Basic and acidic residues" evidence="1">
    <location>
        <begin position="1413"/>
        <end position="1424"/>
    </location>
</feature>
<feature type="region of interest" description="Disordered" evidence="1">
    <location>
        <begin position="2387"/>
        <end position="2497"/>
    </location>
</feature>
<feature type="region of interest" description="Disordered" evidence="1">
    <location>
        <begin position="4296"/>
        <end position="4354"/>
    </location>
</feature>
<feature type="region of interest" description="Disordered" evidence="1">
    <location>
        <begin position="4677"/>
        <end position="4701"/>
    </location>
</feature>
<feature type="region of interest" description="Disordered" evidence="1">
    <location>
        <begin position="5028"/>
        <end position="5054"/>
    </location>
</feature>
<feature type="compositionally biased region" description="Basic and acidic residues" evidence="1">
    <location>
        <begin position="4340"/>
        <end position="4351"/>
    </location>
</feature>
<feature type="compositionally biased region" description="Basic and acidic residues" evidence="1">
    <location>
        <begin position="1823"/>
        <end position="1839"/>
    </location>
</feature>
<feature type="compositionally biased region" description="Polar residues" evidence="1">
    <location>
        <begin position="1353"/>
        <end position="1377"/>
    </location>
</feature>
<feature type="compositionally biased region" description="Basic and acidic residues" evidence="1">
    <location>
        <begin position="2690"/>
        <end position="2706"/>
    </location>
</feature>
<feature type="compositionally biased region" description="Polar residues" evidence="1">
    <location>
        <begin position="2517"/>
        <end position="2537"/>
    </location>
</feature>
<feature type="region of interest" description="Disordered" evidence="1">
    <location>
        <begin position="3486"/>
        <end position="3529"/>
    </location>
</feature>
<name>A0A2N9FU56_FAGSY</name>
<feature type="compositionally biased region" description="Basic and acidic residues" evidence="1">
    <location>
        <begin position="1167"/>
        <end position="1212"/>
    </location>
</feature>
<evidence type="ECO:0000256" key="1">
    <source>
        <dbReference type="SAM" id="MobiDB-lite"/>
    </source>
</evidence>
<feature type="region of interest" description="Disordered" evidence="1">
    <location>
        <begin position="2987"/>
        <end position="3083"/>
    </location>
</feature>
<sequence>MQNPPPIDSNEKTDSSEVEIPNSNANNLQVTHSLVEETGQVEGKRIDEVSDFEPEEEIQKSNGTSLDEENQVANASEAYKSTEELETVYGLESDEKLEVRDAEANKPEVTKMEEAIVTDIHKIAKSVCVGGCDRGREQPDLEMMTLKHPMQVMTLKKVYLKMTELKSTTLYILETSLSSKASRWKVLGKAAPTLSSENERSNIKLEEVHDGHTIPGSGDVNKEQVLEANVTFFTPEPIEKETTKNYQDSEKETKMSREEDGGLEIMKEGKELSTEFIEEGPIQNFEDNKKEAKESKDEIFEKPQPAREGERIAHETKHDESLEKILDTSLVKQEEGLQGEVEHLVSTEASEENGDKDISSVEVAEDNNDNNRLAEAKENSAKVTPQGEDDLEEGLQIDETGERIIVKSPENILVTSLVKQKEDLQGEGEKLKTTEASIKNKDEEASSIKMAEDNDENNKTSETTENSVKVTPKGEEDPEHALQNDELGETNQKVESPGEVLDTQLVKPGIGLQGDSRNLAPAENSMEKRDEGLAEDTENSEKVTPEGGEDSENVLQIDEPGQNIVGVANHNVDSPENNLDTLFVKQEESLQGEGENSTPTETSIENSDEDIFSVKVAEDNDENNRLAETMENSEEDSEQVLQKDDPREKNHDVESPDNTLDNSLLIQEEDLHVEGEDLAPTETSIKNKDEDTPPVIAAEHKDDNNRQDETRENNAKGTTKGEEDSEHVVQKDAVEESIACETDHEDEKHEKALNTPLVKQEGCLQGQDENMIATEASTETRDEETSSMKIAEGNDDINRVAEAAGNSVKGKGKGEEDTEQVFQKNEPGEKLEQLLDVTPDEMETESSTEEAKKTTCIKEEGIIQNLEETSETEKREEEAAREKVFNTTSVGEVNREHILEEIDSVKDQSPEFNENETTKENSKDDQVKGQNLEFTEQIGEKDLTEESNLGTLQDSEEPNKNFSTLTTAENSSFVPEASDKEIKEEILKQEEHSNNDFDSTSVTVLSEETGFKETKPENNEQVKSSDVAPEGKGLATIEKEGTSLDNVDIDVQPEEISSLEENWNKEILTVADGSGEKNENQVEDKVPTKGISHEVELTTAETPLDGISEDSSQDSYIMPLKDHDPMKTGVRKIVEETPISDEITNENVKTTSSVKKTDEELLQIEDESIKSKDVSELLSSDDGKEDANEEFQKHKDPKSHVPPELHDKKNSYDTEDVELSENRETSDLADQTEVFNTTSVNEGNKEQILEEIDSVKDQSPEFNEKETTKENSKDDQESRGLETTASSIETEKPNLEKPAIAELPSSSIGEVTVKESLKEDESDATKLKEEIKGPNLEFIEQIEAKDVTEESKSGTLEDSANPNKNFSTLTAAENSSFVPEVSEKEIKEEILEQEDHTNNDFYSASVTVLGEETGLKETKPENNKQVKSSAIAPEGEEENRNKEILTVADGGGEKIEHQMEDKASTKGISHEVEVINVERPLDSISKDCSREFYIMPLEDHEPMTIGVSKTVEEAPARDEITDANAKTPSSVQETDEKLIQKEDESIKAKDVSELFSSDDGKEDANEEVQKHKDAESRMPPKLHNEKNSYDTEDVEISKREETSHLVDQTEVFNTTSVGEVNREQIIEEIDSVKDQSPEFNEKETTKESSKDDQESRGLETTTSSIETEKPNLEKPAIAELSPSSVGEVTVKESLKEDESDATKLKEEVEGPTLEFIEKIGAKDLSEESKSGTLQDNAEPNKNFSTLTTAENSSLVPEVSQKEIKEEIPKQEEHTNNDFDSASVIVLSEETDLKEAKPGNNEQVKSSDIAPEGKADGGGNKIELQMDDKAPTRGIGHEVPLDSISEDSSRDSYIMPLKDHEPMNIGVSKIVEETPARGEIIDESAKTASGQKTDEELIQKEDESIKSKDVSELFSSDDGNEDANEEVQKHKDAESHMPLELHNQKNSYDTEDVEISKRGETSDLVDQIEVCKLGTLTDEAPSKEASKSIADSEKATLEQEDSVQNFEGSVKGVAVEKGTAELNAGAHSHECEATNTENEELIAEKLIWVKSLILVSESVNKDQSDETLPQTNKSQTEENRNENQDWNSESVEQKNIGQIEGETERKLEMEPKLEAEDHIHVLKNANDTITAVITTEKVHEGIEKVDGSENIREHVIDGDSDVKEIHTVSTGDEIVEKNPLNVSRSTDSKEQTETLKTNIEEDPILVIEAPNEVSLKPIEEHEGVEKVNESEKIIEQAEDRKSDFKESNTISARDEILEEVNDCGPESTESFKPTDSKEQIETVNTNIKEDPIWETEAPITKAPKEEKKQDEDSLKPADVHEGVDKIDESKNIRQEATDGESDFKQIHTVFVGDEILENMTDSGPKSTDYLKAIAFKEQTNIVNMEIKEETPGESEALVTRTPEEYSIKPAEVHEEVEKVNESKNIIEQAKDGESGLKKIHRRSAGNEILEKMNDSGPESTEYLKATDSKEQIRIANANIEEDPTGETKAPEEEEMQYEGTLKTVDVQEGVEKVDESANIKQQATDGESSLNKIQTTSAGDEILENIKDSGSESSKYFKATDSQEHTETENMDIKADPTGETEVHVTKAPKEEIILDESGLEPASVHKGVEKVDDSESTREQAIEGESNLKEIHKIFTKDEILEKEKDYSLESTEYLKATGSKEQTETVKTNIEEDPAGETKVIATEAPNEDSLKPVEEHEGVEKVNESENIIEQAEDRKSDFKESNTISAIDEILEEVNDCGPESTEYFKPTDSKEQIETVNTDIKEDSIWETEAPVTKAPKEEKIQDEDSLKPADVCEGVDKIDESKNIRQEATDGESDFKEIHTVYVGDEILENVTDSGPKSTEYLKATDSKEQTKIVNMEIKEETMEETEALVTKTPEEDSIKPAEVHEEVENVNAGKNMLEHAKDGQSDLKEIHTRSAGNEILDKMNDSGPESTEYLKATDCEEQIGTANTNIEEDPGETELPVTKAPEEEEMQYEGTLKIADVQEGVEKVDESDNIRQQATDGEKSSEYFKATDSQEHTETENMDIKEDPTGETEVPVTKAPKEEIIPDESGLEPASVHKGVAKVDDSESTREQAIEGESNLKEIHTIFTKDEILEKEKDYGLESTEYLKATDSKEQTETVKTNIEEDPAGETKVLVTEAPNEDSLKPIEKHEGVEKVNESENIIEQAEDRKSDFKESNTISAIDEILEEVNDCGPESTESFKPTDSKEQIETVNTDIKEDPRWETEALVTKASKEEKIQDEDSLKPADVHEGVDKIDESGNIRQEATDGESFFKEIHTVSVGDEIIENVTDSGPKSTEYLKATDSKEQTKIVNMEIKEETMEETEALAKDGQSDLKEIHTRSAGNEILDKMNDSGPESTEYLKATDCEEQIGTANTNIEEDPGETELPVTKAPEEEEMQYEGTLKTVDVQEGVEKVDESDNIRQQAIDGESDLKRIQTISAGDEILENILAQNPVNISRPQTPRSIQKLKTWILKKIQQGETEVPVTKAPKEEIIPDESGLEPASVHKGVAKVDDSESTREQAIEGESNLKEIHTIFTKDEILEKEKDYGLESTEYLKATDSKEQTETVKTNIEEDPAGETKAEDRKSDFKESNTISAIDEILEEVNDCGPESTESFKPTDSKEQIETVNTDIKEDPRWETEALVTKASKEEKIQDEDSLKPADVHEGVDKIDESGNIRQEATDGESFFKEIHTVSVGDEIIENVTDSGPKSTEYLKATDSKEQTKIVNMEIKEETMEETEALMNDSGPESTEYLKATDCEEQIGTANTNIEEDPGEKELPVTKAPEEEEIEYEGTLKTADVQEGDEKVDESDNIRQQATDGESDLKKIQTIFAGDEILENVKDSGSESSEYFKATDSQEHTETENMDIKEDPTGETEVPVTKAPKEEIILDESGLEPASVHKGVEKVDDSESTREQAIEGESNLKEIHTIFTKDEILEKEKDYSLESTEYLKATGSKEQTETVKTNIEEDPSRGDKKQVEDRKSDFKESNTISAIDEILEEVNDCGPESTESFKPTDSKEQIETVNTDIKEDPIRETEAPVTKAPKEEKIQDEDSLKPADVHEGVDKIDESENIRQEATDGESFFKEIHTVSVGDEIIENVTRLWPQNPTEYLKATDSKEQTKIVNMEIKEKTTEETEALVTKTPEEDSIKPAEVHEEVENVNAGKNMLEHAKDGQSDLKEIHTRSAGNEILDKMNDSGPESTEYLKATDCEEQIGTANTNIEDPGETELPVTKAPEEEEMQYEGTLKTADVQEGVEIVDESDNIRQQATDGESDLKKIQTISAEDEILEKVKDSGSESSEYFKARDSKEHTETENTDIKEDPTGETEVPVTEAPKEEIRPDEGSLKLAEVNEEVEKVNESENIIEQAKYGVSDLKETHKISIGDEILEKVNDSGLESIEYLKETDSKEQIEMVNTDVEKDPSGETEALVITVPEEKIQDEGSLKPVDVHEEIEQVDESENIIQQATDGDDNMEEIHTVSIGDELLKNVKNSGPKSTEYFNVRDSNDQKEIVNIDSKEDPTREIEASLTKAPKEEKIQDEGSLNPTDGHEEVEKVDRSENINELAIDGERNLKEIHTASVGEEILEKVKDSDLKSTGYLKAIDSKEQTEIVNTDIEEANGSENIEQAIDGKSNLREVHTIPIGDEILEKVKDFGPESTEYLKATKSKPEIETVNTNIEEDPIGETEATVTKAQEEEKIQDEGILKEIDGHKGVEKAAEEEKIQDEDGESNLKEIHTVSCGDDILNKVKVSSPESTEYLKETDTKEHTETVNTNIKEDPIEETELPVPQAQEDEGSVKPTNVSMTVAEDAKEKIKEEIDVEVDNFPHNADNAIAVPAESSSEEAQMDDKAVKDTSSDESLETIKTESCQQAEEVDSMKPEKASFNLVSKLPNMDHKNVETETVTLEKPDADEVEETKIVSEAVFQSKYHGVEETDKTKQSLRPEKLDADETEEGIKEASGTVSESKSLGIEAVIREEITADQTLPAWKLEEQLQKSSSEFLSWEHDHGPTTIRNSLQKEEQLQTLSSTLLSREQEQGTTTTFKKTEEESIKEVEMLDEKGINNSSAIKATEETCLEHEDREALVNSEEKIQDEGIVKAEGVSITVAEELFENSKDEIKVEVDNSYDKTENAIAEVVTKEPSSVEAQLHDKSTEDTSSDDKSETITMESSPPAEEDASMKLEKSSSNLLSQLLNIAIKNEEKESTPENPDANEVEETKTASDAVFDSKYQSVKETDETGESLTALEAVSEDEVIADQTLPAEILGEQLQPSSPFLSMEQEHGTTITAKRAEEENIKKVNTVGDEVRKEEGSTLDRALQVQPHEKEEIKYANSPSESEEIMEQPRPIPVNLNFEKIEKACDYVSKVQSHEVLTKSEDINEKHLQAAITDLNNDESESQCKKTVEANKMLKNEVPIEEVTKEKEVHKDSKSVSLGEETIIESHQGHESKSEEHPGEETNKTFIATTDADQNEAPRLSEKIDKGSTSEDIENKITVEDRAVENENAAESYPDEAEGKNVEEAAIKLDLENQSGDKNITKGTTEVMTLGEKHLKKRFQEKQAPVENTGTIITTGHEGVQPVLQNPIDEALQKVEREDTRPGKATEADA</sequence>
<feature type="region of interest" description="Disordered" evidence="1">
    <location>
        <begin position="3116"/>
        <end position="3135"/>
    </location>
</feature>